<accession>M4BV05</accession>
<keyword evidence="8" id="KW-1185">Reference proteome</keyword>
<dbReference type="SUPFAM" id="SSF51182">
    <property type="entry name" value="RmlC-like cupins"/>
    <property type="match status" value="1"/>
</dbReference>
<feature type="domain" description="Homogentisate 1,2-dioxygenase C-terminal" evidence="6">
    <location>
        <begin position="9"/>
        <end position="116"/>
    </location>
</feature>
<dbReference type="EC" id="1.13.11.5" evidence="4"/>
<dbReference type="OMA" id="QNDENYW"/>
<dbReference type="GO" id="GO:0046872">
    <property type="term" value="F:metal ion binding"/>
    <property type="evidence" value="ECO:0007669"/>
    <property type="project" value="UniProtKB-KW"/>
</dbReference>
<dbReference type="PANTHER" id="PTHR11056">
    <property type="entry name" value="HOMOGENTISATE 1,2-DIOXYGENASE"/>
    <property type="match status" value="1"/>
</dbReference>
<dbReference type="EMBL" id="JH597958">
    <property type="status" value="NOT_ANNOTATED_CDS"/>
    <property type="molecule type" value="Genomic_DNA"/>
</dbReference>
<name>M4BV05_HYAAE</name>
<evidence type="ECO:0000256" key="4">
    <source>
        <dbReference type="ARBA" id="ARBA00013127"/>
    </source>
</evidence>
<dbReference type="VEuPathDB" id="FungiDB:HpaG810345"/>
<evidence type="ECO:0000256" key="5">
    <source>
        <dbReference type="PIRSR" id="PIRSR605708-2"/>
    </source>
</evidence>
<dbReference type="Gene3D" id="2.60.120.10">
    <property type="entry name" value="Jelly Rolls"/>
    <property type="match status" value="1"/>
</dbReference>
<dbReference type="InterPro" id="IPR046451">
    <property type="entry name" value="HgmA_C"/>
</dbReference>
<dbReference type="UniPathway" id="UPA00139">
    <property type="reaction ID" value="UER00339"/>
</dbReference>
<organism evidence="7 8">
    <name type="scientific">Hyaloperonospora arabidopsidis (strain Emoy2)</name>
    <name type="common">Downy mildew agent</name>
    <name type="synonym">Peronospora arabidopsidis</name>
    <dbReference type="NCBI Taxonomy" id="559515"/>
    <lineage>
        <taxon>Eukaryota</taxon>
        <taxon>Sar</taxon>
        <taxon>Stramenopiles</taxon>
        <taxon>Oomycota</taxon>
        <taxon>Peronosporomycetes</taxon>
        <taxon>Peronosporales</taxon>
        <taxon>Peronosporaceae</taxon>
        <taxon>Hyaloperonospora</taxon>
    </lineage>
</organism>
<dbReference type="STRING" id="559515.M4BV05"/>
<feature type="binding site" evidence="5">
    <location>
        <position position="57"/>
    </location>
    <ligand>
        <name>homogentisate</name>
        <dbReference type="ChEBI" id="CHEBI:16169"/>
    </ligand>
</feature>
<dbReference type="InterPro" id="IPR014710">
    <property type="entry name" value="RmlC-like_jellyroll"/>
</dbReference>
<dbReference type="InterPro" id="IPR005708">
    <property type="entry name" value="Homogentis_dOase"/>
</dbReference>
<feature type="binding site" evidence="5">
    <location>
        <position position="27"/>
    </location>
    <ligand>
        <name>Fe cation</name>
        <dbReference type="ChEBI" id="CHEBI:24875"/>
    </ligand>
</feature>
<feature type="binding site" evidence="5">
    <location>
        <position position="36"/>
    </location>
    <ligand>
        <name>homogentisate</name>
        <dbReference type="ChEBI" id="CHEBI:16169"/>
    </ligand>
</feature>
<dbReference type="Pfam" id="PF04209">
    <property type="entry name" value="HgmA_C"/>
    <property type="match status" value="1"/>
</dbReference>
<dbReference type="AlphaFoldDB" id="M4BV05"/>
<evidence type="ECO:0000259" key="6">
    <source>
        <dbReference type="Pfam" id="PF04209"/>
    </source>
</evidence>
<dbReference type="InterPro" id="IPR011051">
    <property type="entry name" value="RmlC_Cupin_sf"/>
</dbReference>
<comment type="similarity">
    <text evidence="3">Belongs to the homogentisate dioxygenase family.</text>
</comment>
<dbReference type="GO" id="GO:0004411">
    <property type="term" value="F:homogentisate 1,2-dioxygenase activity"/>
    <property type="evidence" value="ECO:0007669"/>
    <property type="project" value="UniProtKB-EC"/>
</dbReference>
<evidence type="ECO:0000256" key="3">
    <source>
        <dbReference type="ARBA" id="ARBA00007757"/>
    </source>
</evidence>
<reference evidence="7" key="2">
    <citation type="submission" date="2015-06" db="UniProtKB">
        <authorList>
            <consortium name="EnsemblProtists"/>
        </authorList>
    </citation>
    <scope>IDENTIFICATION</scope>
    <source>
        <strain evidence="7">Emoy2</strain>
    </source>
</reference>
<dbReference type="HOGENOM" id="CLU_027174_2_0_1"/>
<dbReference type="PANTHER" id="PTHR11056:SF0">
    <property type="entry name" value="HOMOGENTISATE 1,2-DIOXYGENASE"/>
    <property type="match status" value="1"/>
</dbReference>
<dbReference type="GO" id="GO:0006570">
    <property type="term" value="P:tyrosine metabolic process"/>
    <property type="evidence" value="ECO:0007669"/>
    <property type="project" value="InterPro"/>
</dbReference>
<keyword evidence="5" id="KW-0408">Iron</keyword>
<dbReference type="GO" id="GO:0005737">
    <property type="term" value="C:cytoplasm"/>
    <property type="evidence" value="ECO:0007669"/>
    <property type="project" value="TreeGrafter"/>
</dbReference>
<dbReference type="eggNOG" id="KOG1417">
    <property type="taxonomic scope" value="Eukaryota"/>
</dbReference>
<dbReference type="Proteomes" id="UP000011713">
    <property type="component" value="Unassembled WGS sequence"/>
</dbReference>
<evidence type="ECO:0000256" key="1">
    <source>
        <dbReference type="ARBA" id="ARBA00001962"/>
    </source>
</evidence>
<protein>
    <recommendedName>
        <fullName evidence="4">homogentisate 1,2-dioxygenase</fullName>
        <ecNumber evidence="4">1.13.11.5</ecNumber>
    </recommendedName>
</protein>
<evidence type="ECO:0000313" key="7">
    <source>
        <dbReference type="EnsemblProtists" id="HpaP810345"/>
    </source>
</evidence>
<keyword evidence="5" id="KW-0479">Metal-binding</keyword>
<dbReference type="InParanoid" id="M4BV05"/>
<evidence type="ECO:0000256" key="2">
    <source>
        <dbReference type="ARBA" id="ARBA00004704"/>
    </source>
</evidence>
<evidence type="ECO:0000313" key="8">
    <source>
        <dbReference type="Proteomes" id="UP000011713"/>
    </source>
</evidence>
<sequence length="123" mass="14024">MQCLTSLAQVQKRTFRPPYFHRNCMSEFMGMIYGIYDAKKDGFVPGAASLHSALTPHGPDTATFLAASDEQLEPKKFDGGLAFMFETTYFVKLTDYALGCDQNDENYWKCWQEMPKLFNPNKA</sequence>
<dbReference type="EnsemblProtists" id="HpaT810345">
    <property type="protein sequence ID" value="HpaP810345"/>
    <property type="gene ID" value="HpaG810345"/>
</dbReference>
<feature type="binding site" evidence="5">
    <location>
        <position position="21"/>
    </location>
    <ligand>
        <name>Fe cation</name>
        <dbReference type="ChEBI" id="CHEBI:24875"/>
    </ligand>
</feature>
<comment type="pathway">
    <text evidence="2">Amino-acid degradation; L-phenylalanine degradation; acetoacetate and fumarate from L-phenylalanine: step 4/6.</text>
</comment>
<dbReference type="GO" id="GO:0006559">
    <property type="term" value="P:L-phenylalanine catabolic process"/>
    <property type="evidence" value="ECO:0007669"/>
    <property type="project" value="UniProtKB-UniPathway"/>
</dbReference>
<proteinExistence type="inferred from homology"/>
<comment type="cofactor">
    <cofactor evidence="1 5">
        <name>Fe cation</name>
        <dbReference type="ChEBI" id="CHEBI:24875"/>
    </cofactor>
</comment>
<reference evidence="8" key="1">
    <citation type="journal article" date="2010" name="Science">
        <title>Signatures of adaptation to obligate biotrophy in the Hyaloperonospora arabidopsidis genome.</title>
        <authorList>
            <person name="Baxter L."/>
            <person name="Tripathy S."/>
            <person name="Ishaque N."/>
            <person name="Boot N."/>
            <person name="Cabral A."/>
            <person name="Kemen E."/>
            <person name="Thines M."/>
            <person name="Ah-Fong A."/>
            <person name="Anderson R."/>
            <person name="Badejoko W."/>
            <person name="Bittner-Eddy P."/>
            <person name="Boore J.L."/>
            <person name="Chibucos M.C."/>
            <person name="Coates M."/>
            <person name="Dehal P."/>
            <person name="Delehaunty K."/>
            <person name="Dong S."/>
            <person name="Downton P."/>
            <person name="Dumas B."/>
            <person name="Fabro G."/>
            <person name="Fronick C."/>
            <person name="Fuerstenberg S.I."/>
            <person name="Fulton L."/>
            <person name="Gaulin E."/>
            <person name="Govers F."/>
            <person name="Hughes L."/>
            <person name="Humphray S."/>
            <person name="Jiang R.H."/>
            <person name="Judelson H."/>
            <person name="Kamoun S."/>
            <person name="Kyung K."/>
            <person name="Meijer H."/>
            <person name="Minx P."/>
            <person name="Morris P."/>
            <person name="Nelson J."/>
            <person name="Phuntumart V."/>
            <person name="Qutob D."/>
            <person name="Rehmany A."/>
            <person name="Rougon-Cardoso A."/>
            <person name="Ryden P."/>
            <person name="Torto-Alalibo T."/>
            <person name="Studholme D."/>
            <person name="Wang Y."/>
            <person name="Win J."/>
            <person name="Wood J."/>
            <person name="Clifton S.W."/>
            <person name="Rogers J."/>
            <person name="Van den Ackerveken G."/>
            <person name="Jones J.D."/>
            <person name="McDowell J.M."/>
            <person name="Beynon J."/>
            <person name="Tyler B.M."/>
        </authorList>
    </citation>
    <scope>NUCLEOTIDE SEQUENCE [LARGE SCALE GENOMIC DNA]</scope>
    <source>
        <strain evidence="8">Emoy2</strain>
    </source>
</reference>
<feature type="binding site" evidence="5">
    <location>
        <position position="57"/>
    </location>
    <ligand>
        <name>Fe cation</name>
        <dbReference type="ChEBI" id="CHEBI:24875"/>
    </ligand>
</feature>